<dbReference type="InterPro" id="IPR057666">
    <property type="entry name" value="DrpA_SLOG"/>
</dbReference>
<dbReference type="AlphaFoldDB" id="A0A4R7SVC5"/>
<feature type="compositionally biased region" description="Gly residues" evidence="2">
    <location>
        <begin position="117"/>
        <end position="128"/>
    </location>
</feature>
<feature type="compositionally biased region" description="Pro residues" evidence="2">
    <location>
        <begin position="85"/>
        <end position="95"/>
    </location>
</feature>
<dbReference type="PANTHER" id="PTHR43022:SF1">
    <property type="entry name" value="PROTEIN SMF"/>
    <property type="match status" value="1"/>
</dbReference>
<evidence type="ECO:0000259" key="3">
    <source>
        <dbReference type="Pfam" id="PF02481"/>
    </source>
</evidence>
<gene>
    <name evidence="4" type="ORF">EV138_7441</name>
</gene>
<evidence type="ECO:0000256" key="2">
    <source>
        <dbReference type="SAM" id="MobiDB-lite"/>
    </source>
</evidence>
<feature type="region of interest" description="Disordered" evidence="2">
    <location>
        <begin position="1"/>
        <end position="130"/>
    </location>
</feature>
<sequence>MTIPSLAPTDLAPTNPTAPLAPTDLPSTDPTAPVAPTDLVPINPTAPLAPTDLASTHPTAPLGPTPPSDKPSTPHAPAFSSDTPPLAPAPPPDKPSTPGAPASSADTPSLAVRTRVGGMGGPAGLGGGDARDLERIARAGLSRVVEPGDPAALEAFDGLSAREVWDLLRTGAPRVERWANRLANTDPERDLARVRAVGGRFVIPGDDEWPEQVEVLADAGQQSRRGGVPYGLWVRGPGNLREALAKSVAIVGSRACSSYGEHAAAELAAGLADNEVTVVSGGAYGIDAAAHRGALAGSGMTIAVLACGVDVCYPKRNTALFDRIATEGLIVSELPPGCSPTKLRFLARNRLIAASTLGTLVVEAAVRSGALNSAGWAEQCGRAVLAVPGPITSRMSEGAHLLVRERNAVLVTSIADILEAISPLGAALTSYPHAPAGPTDGLDLEVQRTLDAVPVLRPAPAQRIAVTAGLDTDTVQECLETLADADLVEYLDSGWRLSPNHRRSLGTA</sequence>
<dbReference type="InterPro" id="IPR003488">
    <property type="entry name" value="DprA"/>
</dbReference>
<dbReference type="EMBL" id="SOCE01000003">
    <property type="protein sequence ID" value="TDU82546.1"/>
    <property type="molecule type" value="Genomic_DNA"/>
</dbReference>
<feature type="domain" description="Smf/DprA SLOG" evidence="3">
    <location>
        <begin position="201"/>
        <end position="421"/>
    </location>
</feature>
<comment type="caution">
    <text evidence="4">The sequence shown here is derived from an EMBL/GenBank/DDBJ whole genome shotgun (WGS) entry which is preliminary data.</text>
</comment>
<accession>A0A4R7SVC5</accession>
<keyword evidence="5" id="KW-1185">Reference proteome</keyword>
<dbReference type="PANTHER" id="PTHR43022">
    <property type="entry name" value="PROTEIN SMF"/>
    <property type="match status" value="1"/>
</dbReference>
<name>A0A4R7SVC5_9ACTN</name>
<feature type="compositionally biased region" description="Low complexity" evidence="2">
    <location>
        <begin position="1"/>
        <end position="26"/>
    </location>
</feature>
<reference evidence="4 5" key="1">
    <citation type="submission" date="2019-03" db="EMBL/GenBank/DDBJ databases">
        <title>Genomic Encyclopedia of Type Strains, Phase III (KMG-III): the genomes of soil and plant-associated and newly described type strains.</title>
        <authorList>
            <person name="Whitman W."/>
        </authorList>
    </citation>
    <scope>NUCLEOTIDE SEQUENCE [LARGE SCALE GENOMIC DNA]</scope>
    <source>
        <strain evidence="4 5">VKM Ac-2575</strain>
    </source>
</reference>
<dbReference type="GO" id="GO:0009294">
    <property type="term" value="P:DNA-mediated transformation"/>
    <property type="evidence" value="ECO:0007669"/>
    <property type="project" value="InterPro"/>
</dbReference>
<evidence type="ECO:0000313" key="5">
    <source>
        <dbReference type="Proteomes" id="UP000295151"/>
    </source>
</evidence>
<proteinExistence type="inferred from homology"/>
<dbReference type="Proteomes" id="UP000295151">
    <property type="component" value="Unassembled WGS sequence"/>
</dbReference>
<evidence type="ECO:0000313" key="4">
    <source>
        <dbReference type="EMBL" id="TDU82546.1"/>
    </source>
</evidence>
<organism evidence="4 5">
    <name type="scientific">Kribbella voronezhensis</name>
    <dbReference type="NCBI Taxonomy" id="2512212"/>
    <lineage>
        <taxon>Bacteria</taxon>
        <taxon>Bacillati</taxon>
        <taxon>Actinomycetota</taxon>
        <taxon>Actinomycetes</taxon>
        <taxon>Propionibacteriales</taxon>
        <taxon>Kribbellaceae</taxon>
        <taxon>Kribbella</taxon>
    </lineage>
</organism>
<protein>
    <submittedName>
        <fullName evidence="4">DNA protecting protein DprA</fullName>
    </submittedName>
</protein>
<dbReference type="Pfam" id="PF02481">
    <property type="entry name" value="DNA_processg_A"/>
    <property type="match status" value="1"/>
</dbReference>
<dbReference type="Gene3D" id="3.40.50.450">
    <property type="match status" value="1"/>
</dbReference>
<dbReference type="NCBIfam" id="TIGR00732">
    <property type="entry name" value="dprA"/>
    <property type="match status" value="1"/>
</dbReference>
<comment type="similarity">
    <text evidence="1">Belongs to the DprA/Smf family.</text>
</comment>
<dbReference type="SUPFAM" id="SSF102405">
    <property type="entry name" value="MCP/YpsA-like"/>
    <property type="match status" value="1"/>
</dbReference>
<evidence type="ECO:0000256" key="1">
    <source>
        <dbReference type="ARBA" id="ARBA00006525"/>
    </source>
</evidence>